<sequence length="1087" mass="123945">MRLFCQALCGLLLLTLCLQRAQAQSYNFENFTVEQGLSQSQNRVIFQDSRGYLWFGSIEGGISKFDGRKFTVFTEQDGLSSNIVYDIEEDTTGTLWIATSKGISLFDGQTFHALEANSLRNVTIFHLQKDKKGNMWLGTREKGLAIWKDSTLHFMERFPEFYLTSIRAIEFDDKDNFYLGTDNGIITGKASALLSGIPITQKISIPSSDTRVLSLQTYHDTLWIGTDKGVYLWLEQRLMLHPHPALGSMEVRDIDTDKLGNLWIGTYGAGLFLKKGEDFDIFKEENGLINNRIQAIEQDDWGNLWVATFFGVSKFAGREFFHITTRQGLQNNLIWAVEEDTEGGMWIGTNNGLSIYKDQKVINLGPKQGYTANRCWAIRRDAEGNMWLGTDQGVFVCNKGSIRAIPHTLDNAFVTMLYFDKHANKIWAGGQFGLAYIDLNQKPYAIKSFRNIKELAGRNTNSMLADKSGRLWLATEGGGLLIVEADGKEKRLLTKDGLSSDVVNEIVAGKNGDIWLAHSLSGISRLRFTDQKKYTFTKYDIGYEQGLLSTNIYSLLLDDTTLWAGTEKGFFQIAIQNDSAKNVTFYDKEKGFIGIEANHKALLKDSQNKLWWGTIKGVTHFDPSLLWTKESPAKAYIHQIDLYFEPVDWSKHTKQFSDWFHLPQGLALGHRDNHLTFKYGSVEMKEPTKVRYRFRLIGFDRNWSPPMENTEVVYSNIPPGTYTFEVQSSTHDLWNQTPGRFSFTIKEPFYFKAWFMILCGVGILLLIYLYIFLRVGYLKKARTELAEKVKERTHEIEKQKSEIEAQRDEIEAQRDQLGLRSEKLELALEEISKKSDQITSSITYAQRIQEAILPSQEALKSLNVEQFILYKPRDIVSGDFYWTSQSDDKYLVAVVDCTGHGVPGAFMSMIGYSLLNQTVKEKGITDPAVILQEINRGIINALKSDDTDLRNRDGMDMCLCVFDKKEKKVLFAGAKRPLFIVADGQVQEIKGDRHAIGGSTKDYNNTFTLQEIPYTKGTNFYLTTDGYADQFGGKQDKKFMVKRFKNLLKEIAYLPVEEQKKVLTRTMDQWKAGHEQTDDILIWGLQK</sequence>
<keyword evidence="3" id="KW-0472">Membrane</keyword>
<accession>A0ABT8F2S4</accession>
<dbReference type="Gene3D" id="3.60.40.10">
    <property type="entry name" value="PPM-type phosphatase domain"/>
    <property type="match status" value="1"/>
</dbReference>
<evidence type="ECO:0000313" key="7">
    <source>
        <dbReference type="Proteomes" id="UP001168552"/>
    </source>
</evidence>
<feature type="domain" description="PPM-type phosphatase" evidence="5">
    <location>
        <begin position="861"/>
        <end position="1087"/>
    </location>
</feature>
<evidence type="ECO:0000259" key="5">
    <source>
        <dbReference type="SMART" id="SM00331"/>
    </source>
</evidence>
<protein>
    <submittedName>
        <fullName evidence="6">Two-component regulator propeller domain-containing protein</fullName>
    </submittedName>
</protein>
<evidence type="ECO:0000313" key="6">
    <source>
        <dbReference type="EMBL" id="MDN4164720.1"/>
    </source>
</evidence>
<feature type="coiled-coil region" evidence="2">
    <location>
        <begin position="782"/>
        <end position="834"/>
    </location>
</feature>
<dbReference type="RefSeq" id="WP_320003247.1">
    <property type="nucleotide sequence ID" value="NZ_JAUHJS010000002.1"/>
</dbReference>
<dbReference type="InterPro" id="IPR011123">
    <property type="entry name" value="Y_Y_Y"/>
</dbReference>
<feature type="signal peptide" evidence="4">
    <location>
        <begin position="1"/>
        <end position="23"/>
    </location>
</feature>
<dbReference type="InterPro" id="IPR015943">
    <property type="entry name" value="WD40/YVTN_repeat-like_dom_sf"/>
</dbReference>
<reference evidence="6" key="1">
    <citation type="submission" date="2023-06" db="EMBL/GenBank/DDBJ databases">
        <title>Cytophagales bacterium Strain LB-30, isolated from soil.</title>
        <authorList>
            <person name="Liu B."/>
        </authorList>
    </citation>
    <scope>NUCLEOTIDE SEQUENCE</scope>
    <source>
        <strain evidence="6">LB-30</strain>
    </source>
</reference>
<dbReference type="PANTHER" id="PTHR43547:SF2">
    <property type="entry name" value="HYBRID SIGNAL TRANSDUCTION HISTIDINE KINASE C"/>
    <property type="match status" value="1"/>
</dbReference>
<proteinExistence type="predicted"/>
<dbReference type="EMBL" id="JAUHJS010000002">
    <property type="protein sequence ID" value="MDN4164720.1"/>
    <property type="molecule type" value="Genomic_DNA"/>
</dbReference>
<dbReference type="PANTHER" id="PTHR43547">
    <property type="entry name" value="TWO-COMPONENT HISTIDINE KINASE"/>
    <property type="match status" value="1"/>
</dbReference>
<evidence type="ECO:0000256" key="2">
    <source>
        <dbReference type="SAM" id="Coils"/>
    </source>
</evidence>
<keyword evidence="4" id="KW-0732">Signal</keyword>
<gene>
    <name evidence="6" type="ORF">QWY31_04355</name>
</gene>
<evidence type="ECO:0000256" key="4">
    <source>
        <dbReference type="SAM" id="SignalP"/>
    </source>
</evidence>
<keyword evidence="2" id="KW-0175">Coiled coil</keyword>
<dbReference type="Pfam" id="PF07494">
    <property type="entry name" value="Reg_prop"/>
    <property type="match status" value="5"/>
</dbReference>
<keyword evidence="7" id="KW-1185">Reference proteome</keyword>
<dbReference type="SMART" id="SM00331">
    <property type="entry name" value="PP2C_SIG"/>
    <property type="match status" value="1"/>
</dbReference>
<keyword evidence="3" id="KW-0812">Transmembrane</keyword>
<dbReference type="Gene3D" id="2.60.40.10">
    <property type="entry name" value="Immunoglobulins"/>
    <property type="match status" value="1"/>
</dbReference>
<organism evidence="6 7">
    <name type="scientific">Shiella aurantiaca</name>
    <dbReference type="NCBI Taxonomy" id="3058365"/>
    <lineage>
        <taxon>Bacteria</taxon>
        <taxon>Pseudomonadati</taxon>
        <taxon>Bacteroidota</taxon>
        <taxon>Cytophagia</taxon>
        <taxon>Cytophagales</taxon>
        <taxon>Shiellaceae</taxon>
        <taxon>Shiella</taxon>
    </lineage>
</organism>
<dbReference type="Gene3D" id="2.130.10.10">
    <property type="entry name" value="YVTN repeat-like/Quinoprotein amine dehydrogenase"/>
    <property type="match status" value="4"/>
</dbReference>
<dbReference type="Pfam" id="PF07495">
    <property type="entry name" value="Y_Y_Y"/>
    <property type="match status" value="1"/>
</dbReference>
<name>A0ABT8F2S4_9BACT</name>
<comment type="caution">
    <text evidence="6">The sequence shown here is derived from an EMBL/GenBank/DDBJ whole genome shotgun (WGS) entry which is preliminary data.</text>
</comment>
<evidence type="ECO:0000256" key="1">
    <source>
        <dbReference type="ARBA" id="ARBA00022553"/>
    </source>
</evidence>
<dbReference type="SUPFAM" id="SSF63829">
    <property type="entry name" value="Calcium-dependent phosphotriesterase"/>
    <property type="match status" value="3"/>
</dbReference>
<dbReference type="InterPro" id="IPR011110">
    <property type="entry name" value="Reg_prop"/>
</dbReference>
<keyword evidence="1" id="KW-0597">Phosphoprotein</keyword>
<evidence type="ECO:0000256" key="3">
    <source>
        <dbReference type="SAM" id="Phobius"/>
    </source>
</evidence>
<keyword evidence="3" id="KW-1133">Transmembrane helix</keyword>
<dbReference type="Proteomes" id="UP001168552">
    <property type="component" value="Unassembled WGS sequence"/>
</dbReference>
<feature type="chain" id="PRO_5045214829" evidence="4">
    <location>
        <begin position="24"/>
        <end position="1087"/>
    </location>
</feature>
<dbReference type="Pfam" id="PF07228">
    <property type="entry name" value="SpoIIE"/>
    <property type="match status" value="1"/>
</dbReference>
<dbReference type="InterPro" id="IPR001932">
    <property type="entry name" value="PPM-type_phosphatase-like_dom"/>
</dbReference>
<dbReference type="InterPro" id="IPR013783">
    <property type="entry name" value="Ig-like_fold"/>
</dbReference>
<feature type="transmembrane region" description="Helical" evidence="3">
    <location>
        <begin position="753"/>
        <end position="773"/>
    </location>
</feature>
<dbReference type="InterPro" id="IPR036457">
    <property type="entry name" value="PPM-type-like_dom_sf"/>
</dbReference>